<name>A0A6L9Y279_9MICO</name>
<dbReference type="Gene3D" id="3.40.50.300">
    <property type="entry name" value="P-loop containing nucleotide triphosphate hydrolases"/>
    <property type="match status" value="1"/>
</dbReference>
<dbReference type="Pfam" id="PF13481">
    <property type="entry name" value="AAA_25"/>
    <property type="match status" value="1"/>
</dbReference>
<dbReference type="SUPFAM" id="SSF52540">
    <property type="entry name" value="P-loop containing nucleoside triphosphate hydrolases"/>
    <property type="match status" value="1"/>
</dbReference>
<evidence type="ECO:0000313" key="3">
    <source>
        <dbReference type="Proteomes" id="UP000474967"/>
    </source>
</evidence>
<sequence length="321" mass="34664">MSNARALRPLADEIRTIPELLAAPKPVEVVAGTFDEGTVCLIGGYWGTAKSFHAVSIAGAVATGTAWYGRTAAQRRVLYIAAEGTYGIGARFHAWATHHGVTIPDRELEVMTVPVQLTDPEKVAELCKVIEAHQYRFIVVDTLSKSIVGADENSAKDMSVAVSALYDILDATNGGNVLVLHHTGKDKTTVRGSSALEAGVDIAYLSESDGDIFRLKRTKRKDGPLEDERSFELVPVDDTESVTLSVRWGADMTDKAKTLLSVLVQNFGALGATKAELRNVSEMAPATFHRSLKSLLEQGHIHNSGTEARPHYKPTETTIPS</sequence>
<reference evidence="2 3" key="1">
    <citation type="journal article" date="2014" name="J. Microbiol.">
        <title>Diaminobutyricibacter tongyongensis gen. nov., sp. nov. and Homoserinibacter gongjuensis gen. nov., sp. nov. belong to the family Microbacteriaceae.</title>
        <authorList>
            <person name="Kim S.J."/>
            <person name="Ahn J.H."/>
            <person name="Weon H.Y."/>
            <person name="Hamada M."/>
            <person name="Suzuki K."/>
            <person name="Kwon S.W."/>
        </authorList>
    </citation>
    <scope>NUCLEOTIDE SEQUENCE [LARGE SCALE GENOMIC DNA]</scope>
    <source>
        <strain evidence="2 3">NBRC 108724</strain>
    </source>
</reference>
<gene>
    <name evidence="2" type="ORF">G3T36_17295</name>
</gene>
<dbReference type="RefSeq" id="WP_163291081.1">
    <property type="nucleotide sequence ID" value="NZ_JAAGWY010000004.1"/>
</dbReference>
<evidence type="ECO:0000313" key="2">
    <source>
        <dbReference type="EMBL" id="NEN07615.1"/>
    </source>
</evidence>
<dbReference type="AlphaFoldDB" id="A0A6L9Y279"/>
<organism evidence="2 3">
    <name type="scientific">Leifsonia tongyongensis</name>
    <dbReference type="NCBI Taxonomy" id="1268043"/>
    <lineage>
        <taxon>Bacteria</taxon>
        <taxon>Bacillati</taxon>
        <taxon>Actinomycetota</taxon>
        <taxon>Actinomycetes</taxon>
        <taxon>Micrococcales</taxon>
        <taxon>Microbacteriaceae</taxon>
        <taxon>Leifsonia</taxon>
    </lineage>
</organism>
<accession>A0A6L9Y279</accession>
<keyword evidence="3" id="KW-1185">Reference proteome</keyword>
<dbReference type="InterPro" id="IPR027417">
    <property type="entry name" value="P-loop_NTPase"/>
</dbReference>
<protein>
    <submittedName>
        <fullName evidence="2">AAA family ATPase</fullName>
    </submittedName>
</protein>
<feature type="region of interest" description="Disordered" evidence="1">
    <location>
        <begin position="302"/>
        <end position="321"/>
    </location>
</feature>
<evidence type="ECO:0000256" key="1">
    <source>
        <dbReference type="SAM" id="MobiDB-lite"/>
    </source>
</evidence>
<dbReference type="EMBL" id="JAAGWY010000004">
    <property type="protein sequence ID" value="NEN07615.1"/>
    <property type="molecule type" value="Genomic_DNA"/>
</dbReference>
<proteinExistence type="predicted"/>
<comment type="caution">
    <text evidence="2">The sequence shown here is derived from an EMBL/GenBank/DDBJ whole genome shotgun (WGS) entry which is preliminary data.</text>
</comment>
<dbReference type="Proteomes" id="UP000474967">
    <property type="component" value="Unassembled WGS sequence"/>
</dbReference>